<feature type="region of interest" description="Disordered" evidence="1">
    <location>
        <begin position="71"/>
        <end position="90"/>
    </location>
</feature>
<dbReference type="EMBL" id="VDFC01000030">
    <property type="protein sequence ID" value="KAA0940254.1"/>
    <property type="molecule type" value="Genomic_DNA"/>
</dbReference>
<name>A0A5B0BDR4_9ACTN</name>
<proteinExistence type="predicted"/>
<accession>A0A5B0BDR4</accession>
<dbReference type="OrthoDB" id="4228134at2"/>
<sequence>MYSQDAISGHRRERSEPSAEMLAGLACLMCGTDYRKAAGPTAVVVSHHAGAQLLACHGTCARMACGSVDGLDETPLPLEERVRGHRGDRH</sequence>
<evidence type="ECO:0000313" key="3">
    <source>
        <dbReference type="Proteomes" id="UP000324965"/>
    </source>
</evidence>
<comment type="caution">
    <text evidence="2">The sequence shown here is derived from an EMBL/GenBank/DDBJ whole genome shotgun (WGS) entry which is preliminary data.</text>
</comment>
<dbReference type="AlphaFoldDB" id="A0A5B0BDR4"/>
<gene>
    <name evidence="2" type="ORF">FGF04_10465</name>
</gene>
<dbReference type="RefSeq" id="WP_149511010.1">
    <property type="nucleotide sequence ID" value="NZ_VDFC01000030.1"/>
</dbReference>
<evidence type="ECO:0000256" key="1">
    <source>
        <dbReference type="SAM" id="MobiDB-lite"/>
    </source>
</evidence>
<evidence type="ECO:0000313" key="2">
    <source>
        <dbReference type="EMBL" id="KAA0940254.1"/>
    </source>
</evidence>
<protein>
    <submittedName>
        <fullName evidence="2">Uncharacterized protein</fullName>
    </submittedName>
</protein>
<reference evidence="2 3" key="1">
    <citation type="submission" date="2019-05" db="EMBL/GenBank/DDBJ databases">
        <authorList>
            <person name="Hariharan J."/>
            <person name="Choudoir M.J."/>
            <person name="Diebold P."/>
            <person name="Panke-Buisse K."/>
            <person name="Buckley D.H."/>
        </authorList>
    </citation>
    <scope>NUCLEOTIDE SEQUENCE [LARGE SCALE GENOMIC DNA]</scope>
    <source>
        <strain evidence="2 3">SUN51</strain>
    </source>
</reference>
<keyword evidence="3" id="KW-1185">Reference proteome</keyword>
<organism evidence="2 3">
    <name type="scientific">Streptomyces apricus</name>
    <dbReference type="NCBI Taxonomy" id="1828112"/>
    <lineage>
        <taxon>Bacteria</taxon>
        <taxon>Bacillati</taxon>
        <taxon>Actinomycetota</taxon>
        <taxon>Actinomycetes</taxon>
        <taxon>Kitasatosporales</taxon>
        <taxon>Streptomycetaceae</taxon>
        <taxon>Streptomyces</taxon>
    </lineage>
</organism>
<dbReference type="Proteomes" id="UP000324965">
    <property type="component" value="Unassembled WGS sequence"/>
</dbReference>